<dbReference type="InterPro" id="IPR029066">
    <property type="entry name" value="PLP-binding_barrel"/>
</dbReference>
<keyword evidence="2" id="KW-0456">Lyase</keyword>
<comment type="caution">
    <text evidence="4">The sequence shown here is derived from an EMBL/GenBank/DDBJ whole genome shotgun (WGS) entry which is preliminary data.</text>
</comment>
<proteinExistence type="inferred from homology"/>
<evidence type="ECO:0000313" key="4">
    <source>
        <dbReference type="EMBL" id="MBJ6373495.1"/>
    </source>
</evidence>
<protein>
    <submittedName>
        <fullName evidence="4">DSD1 family PLP-dependent enzyme</fullName>
    </submittedName>
</protein>
<dbReference type="Proteomes" id="UP000619079">
    <property type="component" value="Unassembled WGS sequence"/>
</dbReference>
<dbReference type="InterPro" id="IPR001608">
    <property type="entry name" value="Ala_racemase_N"/>
</dbReference>
<dbReference type="CDD" id="cd06812">
    <property type="entry name" value="PLPDE_III_DSD_D-TA_like_1"/>
    <property type="match status" value="1"/>
</dbReference>
<dbReference type="GO" id="GO:0008721">
    <property type="term" value="F:D-serine ammonia-lyase activity"/>
    <property type="evidence" value="ECO:0007669"/>
    <property type="project" value="TreeGrafter"/>
</dbReference>
<dbReference type="SMART" id="SM01119">
    <property type="entry name" value="D-ser_dehydrat"/>
    <property type="match status" value="1"/>
</dbReference>
<keyword evidence="5" id="KW-1185">Reference proteome</keyword>
<gene>
    <name evidence="4" type="ORF">JF290_18370</name>
</gene>
<dbReference type="GO" id="GO:0036088">
    <property type="term" value="P:D-serine catabolic process"/>
    <property type="evidence" value="ECO:0007669"/>
    <property type="project" value="TreeGrafter"/>
</dbReference>
<accession>A0A8J7J494</accession>
<evidence type="ECO:0000259" key="3">
    <source>
        <dbReference type="SMART" id="SM01119"/>
    </source>
</evidence>
<sequence length="380" mass="39792">MSDTILADLPTPCLLVDEARMKRNIDRLARHAASLGVTLRPHLKTTKSVDAARYVLAGGNGPATVSTLAEAEVFAEAGITDILYAVGISPDKLDRVIALHRAGCRLSVLLDSVAQAEAVAVACGEAGIAIPAMIEIDSDGHRSGLTEDDPALVEVGRVLHAGGAELNGVLCHAGESYGAVGRAAQAVFAEQERRAVVDASQRLRTAGLPCPVVSVGSTPTAHAATDLTGVTELRAGVYVFFDLVMAGIEVCDVDDIALSVLTTVIGHQEARGWTICDAGWMAMSRDRGTAAQEVDQGYGIVCDEAGAVIPGLIVLQANQEHGVIARRPGSDAQMPEFPVGTRLRILPNHACATAAQHQQYHVIPDEAGAPLGLWPRFGGW</sequence>
<dbReference type="Pfam" id="PF01168">
    <property type="entry name" value="Ala_racemase_N"/>
    <property type="match status" value="1"/>
</dbReference>
<feature type="domain" description="D-serine dehydratase-like" evidence="3">
    <location>
        <begin position="257"/>
        <end position="364"/>
    </location>
</feature>
<dbReference type="AlphaFoldDB" id="A0A8J7J494"/>
<name>A0A8J7J494_9RHOB</name>
<dbReference type="EMBL" id="JAELVR010000014">
    <property type="protein sequence ID" value="MBJ6373495.1"/>
    <property type="molecule type" value="Genomic_DNA"/>
</dbReference>
<evidence type="ECO:0000313" key="5">
    <source>
        <dbReference type="Proteomes" id="UP000619079"/>
    </source>
</evidence>
<organism evidence="4 5">
    <name type="scientific">Sedimentitalea arenosa</name>
    <dbReference type="NCBI Taxonomy" id="2798803"/>
    <lineage>
        <taxon>Bacteria</taxon>
        <taxon>Pseudomonadati</taxon>
        <taxon>Pseudomonadota</taxon>
        <taxon>Alphaproteobacteria</taxon>
        <taxon>Rhodobacterales</taxon>
        <taxon>Paracoccaceae</taxon>
        <taxon>Sedimentitalea</taxon>
    </lineage>
</organism>
<dbReference type="RefSeq" id="WP_199026372.1">
    <property type="nucleotide sequence ID" value="NZ_JAELVR010000014.1"/>
</dbReference>
<dbReference type="PANTHER" id="PTHR28004:SF2">
    <property type="entry name" value="D-SERINE DEHYDRATASE"/>
    <property type="match status" value="1"/>
</dbReference>
<reference evidence="4" key="1">
    <citation type="submission" date="2020-12" db="EMBL/GenBank/DDBJ databases">
        <title>Sedimentitalea sp. nov., isolated from sand in Incheon.</title>
        <authorList>
            <person name="Kim W."/>
        </authorList>
    </citation>
    <scope>NUCLEOTIDE SEQUENCE</scope>
    <source>
        <strain evidence="4">CAU 1593</strain>
    </source>
</reference>
<comment type="similarity">
    <text evidence="1">Belongs to the DSD1 family.</text>
</comment>
<dbReference type="PANTHER" id="PTHR28004">
    <property type="entry name" value="ZGC:162816-RELATED"/>
    <property type="match status" value="1"/>
</dbReference>
<evidence type="ECO:0000256" key="1">
    <source>
        <dbReference type="ARBA" id="ARBA00005323"/>
    </source>
</evidence>
<dbReference type="SUPFAM" id="SSF51419">
    <property type="entry name" value="PLP-binding barrel"/>
    <property type="match status" value="1"/>
</dbReference>
<dbReference type="InterPro" id="IPR026956">
    <property type="entry name" value="D-ser_dehydrat-like_dom"/>
</dbReference>
<dbReference type="InterPro" id="IPR042208">
    <property type="entry name" value="D-ser_dehydrat-like_sf"/>
</dbReference>
<dbReference type="Gene3D" id="3.20.20.10">
    <property type="entry name" value="Alanine racemase"/>
    <property type="match status" value="1"/>
</dbReference>
<dbReference type="Gene3D" id="2.40.37.20">
    <property type="entry name" value="D-serine dehydratase-like domain"/>
    <property type="match status" value="1"/>
</dbReference>
<dbReference type="Pfam" id="PF14031">
    <property type="entry name" value="D-ser_dehydrat"/>
    <property type="match status" value="1"/>
</dbReference>
<evidence type="ECO:0000256" key="2">
    <source>
        <dbReference type="ARBA" id="ARBA00023239"/>
    </source>
</evidence>
<dbReference type="InterPro" id="IPR051466">
    <property type="entry name" value="D-amino_acid_metab_enzyme"/>
</dbReference>